<feature type="region of interest" description="Disordered" evidence="3">
    <location>
        <begin position="1"/>
        <end position="57"/>
    </location>
</feature>
<dbReference type="GO" id="GO:0005634">
    <property type="term" value="C:nucleus"/>
    <property type="evidence" value="ECO:0007669"/>
    <property type="project" value="UniProtKB-SubCell"/>
</dbReference>
<keyword evidence="6" id="KW-1185">Reference proteome</keyword>
<name>A0A1B7NPU6_9EURO</name>
<dbReference type="AlphaFoldDB" id="A0A1B7NPU6"/>
<feature type="compositionally biased region" description="Pro residues" evidence="3">
    <location>
        <begin position="42"/>
        <end position="55"/>
    </location>
</feature>
<feature type="compositionally biased region" description="Basic and acidic residues" evidence="3">
    <location>
        <begin position="607"/>
        <end position="617"/>
    </location>
</feature>
<feature type="compositionally biased region" description="Acidic residues" evidence="3">
    <location>
        <begin position="457"/>
        <end position="486"/>
    </location>
</feature>
<keyword evidence="2" id="KW-0539">Nucleus</keyword>
<comment type="caution">
    <text evidence="5">The sequence shown here is derived from an EMBL/GenBank/DDBJ whole genome shotgun (WGS) entry which is preliminary data.</text>
</comment>
<evidence type="ECO:0000313" key="5">
    <source>
        <dbReference type="EMBL" id="OAX78788.1"/>
    </source>
</evidence>
<dbReference type="Proteomes" id="UP000091918">
    <property type="component" value="Unassembled WGS sequence"/>
</dbReference>
<evidence type="ECO:0000259" key="4">
    <source>
        <dbReference type="Pfam" id="PF15612"/>
    </source>
</evidence>
<dbReference type="PANTHER" id="PTHR42107:SF1">
    <property type="entry name" value="WHIM1 DOMAIN-CONTAINING PROTEIN"/>
    <property type="match status" value="1"/>
</dbReference>
<dbReference type="PANTHER" id="PTHR42107">
    <property type="entry name" value="YALI0D24453P"/>
    <property type="match status" value="1"/>
</dbReference>
<proteinExistence type="predicted"/>
<dbReference type="InterPro" id="IPR028942">
    <property type="entry name" value="WHIM1_dom"/>
</dbReference>
<feature type="compositionally biased region" description="Low complexity" evidence="3">
    <location>
        <begin position="575"/>
        <end position="584"/>
    </location>
</feature>
<gene>
    <name evidence="5" type="ORF">ACJ72_06902</name>
</gene>
<comment type="subcellular location">
    <subcellularLocation>
        <location evidence="1">Nucleus</location>
    </subcellularLocation>
</comment>
<sequence>MSDSDSSPLSSAPSTDDETIAASVNRSIGLEKYFKPQKPAKPASPPPPKRAPSPPHEYVLADNPDIAFIVMFRSRFTDVFPKSLPHYGPQDIERGVTDTVPGDHIERLLCALIGLCLNRKKDVERGHYQRALEEVVQIHASQWPRTWAGKNPLHGGGSFATMTPTERLAFLKALILWALSSSDAVQTKLKESYKQTRHDDDLNQPLSVQPWGTDAYKRRYWLIEGRDDTHFRLYRESNPTLKTRTWWSVAGTIPELKNIADSLSGEKSFNSKRLSEKIYTSIPRFEGSEEKRKRRDYRLARKAAFSRPEPGFSLYEGRTRGKKLKYTYSDEDDDDFSSDAFPTRKSARQSRFSTPGEPPGPTFTASGRQVKARVGGSYGESMLSGTRRETPTQQSVGPGGVEGGDGEGEDPISHGRRPQRNRMGRLSNGTGSHIEGYNAVDEMDDESDAASSGNEWDGGDEDNDYRDGNGDEDMSDVESSPDDDDNIGYGAGQQSLVVQLRYGKARQGLQSSSPTAPDEPPVTDRAPNPQPTRPVASEASCEQPFVVLVPVPKETTAPPVKSESDKQIPSPGPTAPTATAPSSTISKDAPPITSMELQGKDTQVTHIDTDGPPKQENTRPVSGQNGVRPENL</sequence>
<dbReference type="STRING" id="1658172.A0A1B7NPU6"/>
<protein>
    <recommendedName>
        <fullName evidence="4">WHIM1 domain-containing protein</fullName>
    </recommendedName>
</protein>
<feature type="domain" description="WHIM1" evidence="4">
    <location>
        <begin position="145"/>
        <end position="189"/>
    </location>
</feature>
<organism evidence="5 6">
    <name type="scientific">Emergomyces africanus</name>
    <dbReference type="NCBI Taxonomy" id="1955775"/>
    <lineage>
        <taxon>Eukaryota</taxon>
        <taxon>Fungi</taxon>
        <taxon>Dikarya</taxon>
        <taxon>Ascomycota</taxon>
        <taxon>Pezizomycotina</taxon>
        <taxon>Eurotiomycetes</taxon>
        <taxon>Eurotiomycetidae</taxon>
        <taxon>Onygenales</taxon>
        <taxon>Ajellomycetaceae</taxon>
        <taxon>Emergomyces</taxon>
    </lineage>
</organism>
<dbReference type="EMBL" id="LGUA01001315">
    <property type="protein sequence ID" value="OAX78788.1"/>
    <property type="molecule type" value="Genomic_DNA"/>
</dbReference>
<feature type="region of interest" description="Disordered" evidence="3">
    <location>
        <begin position="328"/>
        <end position="632"/>
    </location>
</feature>
<reference evidence="5 6" key="1">
    <citation type="submission" date="2015-07" db="EMBL/GenBank/DDBJ databases">
        <title>Emmonsia species relationships and genome sequence.</title>
        <authorList>
            <person name="Cuomo C.A."/>
            <person name="Schwartz I.S."/>
            <person name="Kenyon C."/>
            <person name="de Hoog G.S."/>
            <person name="Govender N.P."/>
            <person name="Botha A."/>
            <person name="Moreno L."/>
            <person name="de Vries M."/>
            <person name="Munoz J.F."/>
            <person name="Stielow J.B."/>
        </authorList>
    </citation>
    <scope>NUCLEOTIDE SEQUENCE [LARGE SCALE GENOMIC DNA]</scope>
    <source>
        <strain evidence="5 6">CBS 136260</strain>
    </source>
</reference>
<evidence type="ECO:0000256" key="3">
    <source>
        <dbReference type="SAM" id="MobiDB-lite"/>
    </source>
</evidence>
<accession>A0A1B7NPU6</accession>
<dbReference type="OrthoDB" id="349045at2759"/>
<evidence type="ECO:0000256" key="2">
    <source>
        <dbReference type="ARBA" id="ARBA00023242"/>
    </source>
</evidence>
<evidence type="ECO:0000313" key="6">
    <source>
        <dbReference type="Proteomes" id="UP000091918"/>
    </source>
</evidence>
<evidence type="ECO:0000256" key="1">
    <source>
        <dbReference type="ARBA" id="ARBA00004123"/>
    </source>
</evidence>
<feature type="compositionally biased region" description="Basic residues" evidence="3">
    <location>
        <begin position="414"/>
        <end position="423"/>
    </location>
</feature>
<feature type="compositionally biased region" description="Low complexity" evidence="3">
    <location>
        <begin position="1"/>
        <end position="14"/>
    </location>
</feature>
<dbReference type="Pfam" id="PF15612">
    <property type="entry name" value="WHIM1"/>
    <property type="match status" value="1"/>
</dbReference>